<gene>
    <name evidence="1" type="ORF">AUJ44_04185</name>
</gene>
<evidence type="ECO:0000313" key="2">
    <source>
        <dbReference type="Proteomes" id="UP000183206"/>
    </source>
</evidence>
<protein>
    <submittedName>
        <fullName evidence="1">Uncharacterized protein</fullName>
    </submittedName>
</protein>
<proteinExistence type="predicted"/>
<accession>A0A1J4V3C5</accession>
<reference evidence="1 2" key="1">
    <citation type="journal article" date="2016" name="Environ. Microbiol.">
        <title>Genomic resolution of a cold subsurface aquifer community provides metabolic insights for novel microbes adapted to high CO concentrations.</title>
        <authorList>
            <person name="Probst A.J."/>
            <person name="Castelle C.J."/>
            <person name="Singh A."/>
            <person name="Brown C.T."/>
            <person name="Anantharaman K."/>
            <person name="Sharon I."/>
            <person name="Hug L.A."/>
            <person name="Burstein D."/>
            <person name="Emerson J.B."/>
            <person name="Thomas B.C."/>
            <person name="Banfield J.F."/>
        </authorList>
    </citation>
    <scope>NUCLEOTIDE SEQUENCE [LARGE SCALE GENOMIC DNA]</scope>
    <source>
        <strain evidence="1">CG1_02_47_685</strain>
    </source>
</reference>
<dbReference type="EMBL" id="MNVO01000059">
    <property type="protein sequence ID" value="OIO31658.1"/>
    <property type="molecule type" value="Genomic_DNA"/>
</dbReference>
<comment type="caution">
    <text evidence="1">The sequence shown here is derived from an EMBL/GenBank/DDBJ whole genome shotgun (WGS) entry which is preliminary data.</text>
</comment>
<dbReference type="AlphaFoldDB" id="A0A1J4V3C5"/>
<organism evidence="1 2">
    <name type="scientific">Candidatus Nomurabacteria bacterium CG1_02_47_685</name>
    <dbReference type="NCBI Taxonomy" id="1805282"/>
    <lineage>
        <taxon>Bacteria</taxon>
        <taxon>Candidatus Nomuraibacteriota</taxon>
    </lineage>
</organism>
<dbReference type="Proteomes" id="UP000183206">
    <property type="component" value="Unassembled WGS sequence"/>
</dbReference>
<sequence>MSFESIADIEEASLPFSVEESGRRLHEFRDSGFFERISIDENAMAAVLADYLQTGNEEAALTFFDRNYDPNLTKTDKLLNGREAFRQALDRLYLSGDHVPTSPKELDHMLGEMA</sequence>
<evidence type="ECO:0000313" key="1">
    <source>
        <dbReference type="EMBL" id="OIO31658.1"/>
    </source>
</evidence>
<dbReference type="STRING" id="1805282.AUJ44_04185"/>
<name>A0A1J4V3C5_9BACT</name>